<gene>
    <name evidence="5" type="ORF">C273_03105</name>
</gene>
<dbReference type="eggNOG" id="COG0280">
    <property type="taxonomic scope" value="Bacteria"/>
</dbReference>
<dbReference type="UniPathway" id="UPA00340">
    <property type="reaction ID" value="UER00459"/>
</dbReference>
<name>K9ARF6_9STAP</name>
<dbReference type="AlphaFoldDB" id="K9ARF6"/>
<dbReference type="RefSeq" id="WP_009382504.1">
    <property type="nucleotide sequence ID" value="NZ_AMSQ01000004.1"/>
</dbReference>
<evidence type="ECO:0000313" key="6">
    <source>
        <dbReference type="Proteomes" id="UP000009885"/>
    </source>
</evidence>
<dbReference type="Pfam" id="PF01515">
    <property type="entry name" value="PTA_PTB"/>
    <property type="match status" value="1"/>
</dbReference>
<dbReference type="InterPro" id="IPR012147">
    <property type="entry name" value="P_Ac_Bu_trans"/>
</dbReference>
<keyword evidence="3" id="KW-0012">Acyltransferase</keyword>
<comment type="caution">
    <text evidence="5">The sequence shown here is derived from an EMBL/GenBank/DDBJ whole genome shotgun (WGS) entry which is preliminary data.</text>
</comment>
<evidence type="ECO:0000256" key="3">
    <source>
        <dbReference type="ARBA" id="ARBA00023315"/>
    </source>
</evidence>
<dbReference type="SUPFAM" id="SSF53659">
    <property type="entry name" value="Isocitrate/Isopropylmalate dehydrogenase-like"/>
    <property type="match status" value="1"/>
</dbReference>
<dbReference type="STRING" id="1229783.C273_03105"/>
<dbReference type="PATRIC" id="fig|1229783.3.peg.626"/>
<reference evidence="5 6" key="1">
    <citation type="journal article" date="2013" name="Genome Announc.">
        <title>Genome Sequence of Staphylococcus massiliensis Strain S46, Isolated from the Surface of Healthy Human Skin.</title>
        <authorList>
            <person name="Srivastav R."/>
            <person name="Singh A."/>
            <person name="Jangir P.K."/>
            <person name="Kumari C."/>
            <person name="Muduli S."/>
            <person name="Sharma R."/>
        </authorList>
    </citation>
    <scope>NUCLEOTIDE SEQUENCE [LARGE SCALE GENOMIC DNA]</scope>
    <source>
        <strain evidence="5 6">S46</strain>
    </source>
</reference>
<evidence type="ECO:0000313" key="5">
    <source>
        <dbReference type="EMBL" id="EKU49849.1"/>
    </source>
</evidence>
<dbReference type="OrthoDB" id="9774179at2"/>
<dbReference type="InterPro" id="IPR002505">
    <property type="entry name" value="PTA_PTB"/>
</dbReference>
<dbReference type="PANTHER" id="PTHR43356:SF2">
    <property type="entry name" value="PHOSPHATE ACETYLTRANSFERASE"/>
    <property type="match status" value="1"/>
</dbReference>
<organism evidence="5 6">
    <name type="scientific">Staphylococcus massiliensis S46</name>
    <dbReference type="NCBI Taxonomy" id="1229783"/>
    <lineage>
        <taxon>Bacteria</taxon>
        <taxon>Bacillati</taxon>
        <taxon>Bacillota</taxon>
        <taxon>Bacilli</taxon>
        <taxon>Bacillales</taxon>
        <taxon>Staphylococcaceae</taxon>
        <taxon>Staphylococcus</taxon>
    </lineage>
</organism>
<evidence type="ECO:0000256" key="1">
    <source>
        <dbReference type="ARBA" id="ARBA00005656"/>
    </source>
</evidence>
<keyword evidence="2 5" id="KW-0808">Transferase</keyword>
<comment type="similarity">
    <text evidence="1">Belongs to the phosphate acetyltransferase and butyryltransferase family.</text>
</comment>
<dbReference type="EMBL" id="AMSQ01000004">
    <property type="protein sequence ID" value="EKU49849.1"/>
    <property type="molecule type" value="Genomic_DNA"/>
</dbReference>
<dbReference type="GO" id="GO:0006085">
    <property type="term" value="P:acetyl-CoA biosynthetic process"/>
    <property type="evidence" value="ECO:0007669"/>
    <property type="project" value="UniProtKB-UniPathway"/>
</dbReference>
<dbReference type="Gene3D" id="3.40.718.10">
    <property type="entry name" value="Isopropylmalate Dehydrogenase"/>
    <property type="match status" value="1"/>
</dbReference>
<dbReference type="GO" id="GO:0016746">
    <property type="term" value="F:acyltransferase activity"/>
    <property type="evidence" value="ECO:0007669"/>
    <property type="project" value="UniProtKB-KW"/>
</dbReference>
<dbReference type="PANTHER" id="PTHR43356">
    <property type="entry name" value="PHOSPHATE ACETYLTRANSFERASE"/>
    <property type="match status" value="1"/>
</dbReference>
<protein>
    <submittedName>
        <fullName evidence="5">Putative phosphate butyryltransferase</fullName>
    </submittedName>
</protein>
<dbReference type="PIRSF" id="PIRSF000428">
    <property type="entry name" value="P_Ac_trans"/>
    <property type="match status" value="1"/>
</dbReference>
<evidence type="ECO:0000259" key="4">
    <source>
        <dbReference type="Pfam" id="PF01515"/>
    </source>
</evidence>
<proteinExistence type="inferred from homology"/>
<accession>K9ARF6</accession>
<feature type="domain" description="Phosphate acetyl/butaryl transferase" evidence="4">
    <location>
        <begin position="88"/>
        <end position="294"/>
    </location>
</feature>
<dbReference type="Proteomes" id="UP000009885">
    <property type="component" value="Unassembled WGS sequence"/>
</dbReference>
<keyword evidence="6" id="KW-1185">Reference proteome</keyword>
<evidence type="ECO:0000256" key="2">
    <source>
        <dbReference type="ARBA" id="ARBA00022679"/>
    </source>
</evidence>
<sequence length="298" mass="33068">MQFKDVLNDIDNLKGRIGIVAANDESTLKAMIDVLHHTSAQLVLYDVTDTSEMVRSFDLSQSDYERIDIKTYQDESNMLEHVFNDIASKEIDVIFKGNITTSKILKAVLKYEKQVQDQCFLSHVACFDIPDYHKLLMISDVALNVLPSVEDKMNMIHNIEPFAREIGYTSLNVAMLSSVEYETKNIPSTIDAKAVAEHYQQQTSDVNVVVDGPFAFDNAIDKHSAIKKQISSQVAGEADVIIVPQLDVGNAIYKTLTYFSNANVASIILGASLPIGITSRADSVKNKYLTAILTLKAI</sequence>
<dbReference type="InterPro" id="IPR050500">
    <property type="entry name" value="Phos_Acetyltrans/Butyryltrans"/>
</dbReference>